<protein>
    <submittedName>
        <fullName evidence="2">(wild Malaysian banana) hypothetical protein</fullName>
    </submittedName>
</protein>
<dbReference type="InParanoid" id="A0A804K969"/>
<organism evidence="3 4">
    <name type="scientific">Musa acuminata subsp. malaccensis</name>
    <name type="common">Wild banana</name>
    <name type="synonym">Musa malaccensis</name>
    <dbReference type="NCBI Taxonomy" id="214687"/>
    <lineage>
        <taxon>Eukaryota</taxon>
        <taxon>Viridiplantae</taxon>
        <taxon>Streptophyta</taxon>
        <taxon>Embryophyta</taxon>
        <taxon>Tracheophyta</taxon>
        <taxon>Spermatophyta</taxon>
        <taxon>Magnoliopsida</taxon>
        <taxon>Liliopsida</taxon>
        <taxon>Zingiberales</taxon>
        <taxon>Musaceae</taxon>
        <taxon>Musa</taxon>
    </lineage>
</organism>
<dbReference type="EMBL" id="HG996472">
    <property type="protein sequence ID" value="CAG1832306.1"/>
    <property type="molecule type" value="Genomic_DNA"/>
</dbReference>
<evidence type="ECO:0000313" key="4">
    <source>
        <dbReference type="Proteomes" id="UP000012960"/>
    </source>
</evidence>
<evidence type="ECO:0000313" key="3">
    <source>
        <dbReference type="EnsemblPlants" id="Ma08_p21460.3"/>
    </source>
</evidence>
<gene>
    <name evidence="2" type="ORF">GSMUA_82260.1</name>
</gene>
<dbReference type="PANTHER" id="PTHR33356">
    <property type="entry name" value="TIP41-LIKE PROTEIN"/>
    <property type="match status" value="1"/>
</dbReference>
<reference evidence="2" key="1">
    <citation type="submission" date="2021-03" db="EMBL/GenBank/DDBJ databases">
        <authorList>
            <consortium name="Genoscope - CEA"/>
            <person name="William W."/>
        </authorList>
    </citation>
    <scope>NUCLEOTIDE SEQUENCE</scope>
    <source>
        <strain evidence="2">Doubled-haploid Pahang</strain>
    </source>
</reference>
<evidence type="ECO:0000256" key="1">
    <source>
        <dbReference type="SAM" id="MobiDB-lite"/>
    </source>
</evidence>
<dbReference type="AlphaFoldDB" id="A0A804K969"/>
<proteinExistence type="predicted"/>
<feature type="region of interest" description="Disordered" evidence="1">
    <location>
        <begin position="25"/>
        <end position="47"/>
    </location>
</feature>
<dbReference type="KEGG" id="mus:103995033"/>
<accession>A0A804K969</accession>
<feature type="region of interest" description="Disordered" evidence="1">
    <location>
        <begin position="305"/>
        <end position="337"/>
    </location>
</feature>
<dbReference type="Gramene" id="Ma08_t21460.3">
    <property type="protein sequence ID" value="Ma08_p21460.3"/>
    <property type="gene ID" value="Ma08_g21460"/>
</dbReference>
<sequence>MAEEFGVGSLQLPSELLDDVFVTEREERRPAAEAVEPVTESESDEEGDYLAGLARQMAHSFLLDDDSGILGLSAGDDAKHRLTARSSPPCSPLEPPKGDAWDPLHEAAEQTMWSKLTDAEHGRWRVYEHELLSQPRKPCTSKSTSPFLARHQLQAARQQLSAGWERQIKARRGANHGGNRCALSLGSFPSGCPPFQMQHRPQHGSGMRAVFLRSSGERKESIGTGVFLPRTAGSKTEPQKKSAAACSTVFIPARVVQALNLNLEAQTGCPGGFVLEQGKLCDGSTHLCTVSDLCSHRSLVTSDALVGPRNPGRHHSLPPRPSAMTTPVSGLPQEWTY</sequence>
<dbReference type="EnsemblPlants" id="Ma08_t21460.3">
    <property type="protein sequence ID" value="Ma08_p21460.3"/>
    <property type="gene ID" value="Ma08_g21460"/>
</dbReference>
<dbReference type="PANTHER" id="PTHR33356:SF5">
    <property type="entry name" value="TIP41-LIKE PROTEIN"/>
    <property type="match status" value="1"/>
</dbReference>
<name>A0A804K969_MUSAM</name>
<evidence type="ECO:0000313" key="2">
    <source>
        <dbReference type="EMBL" id="CAG1832306.1"/>
    </source>
</evidence>
<keyword evidence="4" id="KW-1185">Reference proteome</keyword>
<reference evidence="3" key="2">
    <citation type="submission" date="2021-05" db="UniProtKB">
        <authorList>
            <consortium name="EnsemblPlants"/>
        </authorList>
    </citation>
    <scope>IDENTIFICATION</scope>
    <source>
        <strain evidence="3">subsp. malaccensis</strain>
    </source>
</reference>
<dbReference type="Proteomes" id="UP000012960">
    <property type="component" value="Unplaced"/>
</dbReference>
<dbReference type="OrthoDB" id="747893at2759"/>